<dbReference type="Proteomes" id="UP000091857">
    <property type="component" value="Chromosome 17"/>
</dbReference>
<gene>
    <name evidence="1" type="ORF">MANES_17G001983v8</name>
</gene>
<proteinExistence type="predicted"/>
<dbReference type="EMBL" id="CM004403">
    <property type="protein sequence ID" value="KAG8634006.1"/>
    <property type="molecule type" value="Genomic_DNA"/>
</dbReference>
<keyword evidence="2" id="KW-1185">Reference proteome</keyword>
<protein>
    <submittedName>
        <fullName evidence="1">Uncharacterized protein</fullName>
    </submittedName>
</protein>
<accession>A0ACB7G1R1</accession>
<evidence type="ECO:0000313" key="1">
    <source>
        <dbReference type="EMBL" id="KAG8634006.1"/>
    </source>
</evidence>
<feature type="non-terminal residue" evidence="1">
    <location>
        <position position="312"/>
    </location>
</feature>
<name>A0ACB7G1R1_MANES</name>
<evidence type="ECO:0000313" key="2">
    <source>
        <dbReference type="Proteomes" id="UP000091857"/>
    </source>
</evidence>
<feature type="non-terminal residue" evidence="1">
    <location>
        <position position="1"/>
    </location>
</feature>
<comment type="caution">
    <text evidence="1">The sequence shown here is derived from an EMBL/GenBank/DDBJ whole genome shotgun (WGS) entry which is preliminary data.</text>
</comment>
<organism evidence="1 2">
    <name type="scientific">Manihot esculenta</name>
    <name type="common">Cassava</name>
    <name type="synonym">Jatropha manihot</name>
    <dbReference type="NCBI Taxonomy" id="3983"/>
    <lineage>
        <taxon>Eukaryota</taxon>
        <taxon>Viridiplantae</taxon>
        <taxon>Streptophyta</taxon>
        <taxon>Embryophyta</taxon>
        <taxon>Tracheophyta</taxon>
        <taxon>Spermatophyta</taxon>
        <taxon>Magnoliopsida</taxon>
        <taxon>eudicotyledons</taxon>
        <taxon>Gunneridae</taxon>
        <taxon>Pentapetalae</taxon>
        <taxon>rosids</taxon>
        <taxon>fabids</taxon>
        <taxon>Malpighiales</taxon>
        <taxon>Euphorbiaceae</taxon>
        <taxon>Crotonoideae</taxon>
        <taxon>Manihoteae</taxon>
        <taxon>Manihot</taxon>
    </lineage>
</organism>
<reference evidence="2" key="1">
    <citation type="journal article" date="2016" name="Nat. Biotechnol.">
        <title>Sequencing wild and cultivated cassava and related species reveals extensive interspecific hybridization and genetic diversity.</title>
        <authorList>
            <person name="Bredeson J.V."/>
            <person name="Lyons J.B."/>
            <person name="Prochnik S.E."/>
            <person name="Wu G.A."/>
            <person name="Ha C.M."/>
            <person name="Edsinger-Gonzales E."/>
            <person name="Grimwood J."/>
            <person name="Schmutz J."/>
            <person name="Rabbi I.Y."/>
            <person name="Egesi C."/>
            <person name="Nauluvula P."/>
            <person name="Lebot V."/>
            <person name="Ndunguru J."/>
            <person name="Mkamilo G."/>
            <person name="Bart R.S."/>
            <person name="Setter T.L."/>
            <person name="Gleadow R.M."/>
            <person name="Kulakow P."/>
            <person name="Ferguson M.E."/>
            <person name="Rounsley S."/>
            <person name="Rokhsar D.S."/>
        </authorList>
    </citation>
    <scope>NUCLEOTIDE SEQUENCE [LARGE SCALE GENOMIC DNA]</scope>
    <source>
        <strain evidence="2">cv. AM560-2</strain>
    </source>
</reference>
<sequence length="312" mass="35428">NCHGAASSTFRNAFQEYKRLYHPNIFCLVEPRISGEAADEVCGLLGYENWIRVEAVGFSGGIWLLWSEDGFRIELVVTDPQFITVAINFSTGEKWLFSVVYASPDIYLRRKLWQSLSGENSLSISKWIVAGDFNSVVDSSEQSGYSSSNPPGAQDFSDWIFKHSLIDLGFVGSGFTWQRSGENVPYQAARLDRCFVSTDWRLDYVDAIVEHPPKLHLDHVPIVIKCQGVLAFGVRPFWFLTAWTLHAQFDQVVACSWDPNHSLIHNLSTLKIQLGEWNRTQFGNIFDNKRRLLCRLGGVQRDLAESRTRSLV</sequence>